<dbReference type="eggNOG" id="ENOG502SKV9">
    <property type="taxonomic scope" value="Eukaryota"/>
</dbReference>
<dbReference type="AlphaFoldDB" id="A0A177AMG0"/>
<feature type="domain" description="HNH nuclease" evidence="1">
    <location>
        <begin position="138"/>
        <end position="213"/>
    </location>
</feature>
<dbReference type="Pfam" id="PF13391">
    <property type="entry name" value="HNH_2"/>
    <property type="match status" value="1"/>
</dbReference>
<dbReference type="VEuPathDB" id="FungiDB:GMDG_03487"/>
<dbReference type="EMBL" id="KV441387">
    <property type="protein sequence ID" value="OAF62354.1"/>
    <property type="molecule type" value="Genomic_DNA"/>
</dbReference>
<evidence type="ECO:0000259" key="1">
    <source>
        <dbReference type="Pfam" id="PF13391"/>
    </source>
</evidence>
<dbReference type="RefSeq" id="XP_024327626.1">
    <property type="nucleotide sequence ID" value="XM_024464440.1"/>
</dbReference>
<gene>
    <name evidence="2" type="ORF">VC83_00753</name>
</gene>
<dbReference type="InterPro" id="IPR003615">
    <property type="entry name" value="HNH_nuc"/>
</dbReference>
<dbReference type="OrthoDB" id="2142759at2759"/>
<evidence type="ECO:0000313" key="2">
    <source>
        <dbReference type="EMBL" id="OAF62354.1"/>
    </source>
</evidence>
<accession>A0A177AMG0</accession>
<dbReference type="Proteomes" id="UP000077154">
    <property type="component" value="Unassembled WGS sequence"/>
</dbReference>
<proteinExistence type="predicted"/>
<protein>
    <recommendedName>
        <fullName evidence="1">HNH nuclease domain-containing protein</fullName>
    </recommendedName>
</protein>
<sequence length="309" mass="35205">MRGHRHSNIHRNIHFVDGKNNEISSAWQNGPLTWSEMAEWIEVVVEEPVDSYAPFRCLELGDPVNPLAQHGPAIVMQGNNNQISTGFYVILSPDGASINIRINRQNPMPRTSTRASSSKLDPRTKTFRNRVRERDGRCVVTGEKPLDDVDFVRLEAAHIFPLAHLDMWKAQLWQRQITDDRYVGESGINSVQNGILLRSDVHQLFDTYRLAINPDRGYKTYCFANVATLDHIQMYQDPDTVSQYQPCRGLLKHHFRMCVLLNMKGRAGYPKWDEDLPPGCDDMAEVASSEEGKLRLETILASKLNHLIA</sequence>
<reference evidence="2" key="1">
    <citation type="submission" date="2016-03" db="EMBL/GenBank/DDBJ databases">
        <title>Updated assembly of Pseudogymnoascus destructans, the fungus causing white-nose syndrome of bats.</title>
        <authorList>
            <person name="Palmer J.M."/>
            <person name="Drees K.P."/>
            <person name="Foster J.T."/>
            <person name="Lindner D.L."/>
        </authorList>
    </citation>
    <scope>NUCLEOTIDE SEQUENCE [LARGE SCALE GENOMIC DNA]</scope>
    <source>
        <strain evidence="2">20631-21</strain>
    </source>
</reference>
<organism evidence="2">
    <name type="scientific">Pseudogymnoascus destructans</name>
    <dbReference type="NCBI Taxonomy" id="655981"/>
    <lineage>
        <taxon>Eukaryota</taxon>
        <taxon>Fungi</taxon>
        <taxon>Dikarya</taxon>
        <taxon>Ascomycota</taxon>
        <taxon>Pezizomycotina</taxon>
        <taxon>Leotiomycetes</taxon>
        <taxon>Thelebolales</taxon>
        <taxon>Thelebolaceae</taxon>
        <taxon>Pseudogymnoascus</taxon>
    </lineage>
</organism>
<dbReference type="GeneID" id="36283846"/>
<name>A0A177AMG0_9PEZI</name>